<reference evidence="3" key="1">
    <citation type="submission" date="2016-12" db="EMBL/GenBank/DDBJ databases">
        <authorList>
            <person name="Varghese N."/>
            <person name="Submissions S."/>
        </authorList>
    </citation>
    <scope>NUCLEOTIDE SEQUENCE [LARGE SCALE GENOMIC DNA]</scope>
    <source>
        <strain evidence="3">DSM 13020</strain>
    </source>
</reference>
<dbReference type="InterPro" id="IPR002156">
    <property type="entry name" value="RNaseH_domain"/>
</dbReference>
<dbReference type="EMBL" id="FRDJ01000011">
    <property type="protein sequence ID" value="SHN67018.1"/>
    <property type="molecule type" value="Genomic_DNA"/>
</dbReference>
<name>A0A1M7T8H5_FERGO</name>
<evidence type="ECO:0000313" key="2">
    <source>
        <dbReference type="EMBL" id="SHN67018.1"/>
    </source>
</evidence>
<dbReference type="Gene3D" id="3.30.420.10">
    <property type="entry name" value="Ribonuclease H-like superfamily/Ribonuclease H"/>
    <property type="match status" value="1"/>
</dbReference>
<dbReference type="SUPFAM" id="SSF53098">
    <property type="entry name" value="Ribonuclease H-like"/>
    <property type="match status" value="1"/>
</dbReference>
<dbReference type="InterPro" id="IPR036397">
    <property type="entry name" value="RNaseH_sf"/>
</dbReference>
<keyword evidence="3" id="KW-1185">Reference proteome</keyword>
<dbReference type="Proteomes" id="UP000184207">
    <property type="component" value="Unassembled WGS sequence"/>
</dbReference>
<accession>A0A1M7T8H5</accession>
<organism evidence="2 3">
    <name type="scientific">Fervidobacterium gondwanense DSM 13020</name>
    <dbReference type="NCBI Taxonomy" id="1121883"/>
    <lineage>
        <taxon>Bacteria</taxon>
        <taxon>Thermotogati</taxon>
        <taxon>Thermotogota</taxon>
        <taxon>Thermotogae</taxon>
        <taxon>Thermotogales</taxon>
        <taxon>Fervidobacteriaceae</taxon>
        <taxon>Fervidobacterium</taxon>
    </lineage>
</organism>
<evidence type="ECO:0000259" key="1">
    <source>
        <dbReference type="Pfam" id="PF00075"/>
    </source>
</evidence>
<feature type="domain" description="RNase H type-1" evidence="1">
    <location>
        <begin position="3"/>
        <end position="136"/>
    </location>
</feature>
<dbReference type="GO" id="GO:0004523">
    <property type="term" value="F:RNA-DNA hybrid ribonuclease activity"/>
    <property type="evidence" value="ECO:0007669"/>
    <property type="project" value="InterPro"/>
</dbReference>
<evidence type="ECO:0000313" key="3">
    <source>
        <dbReference type="Proteomes" id="UP000184207"/>
    </source>
</evidence>
<dbReference type="RefSeq" id="WP_072760500.1">
    <property type="nucleotide sequence ID" value="NZ_FRDJ01000011.1"/>
</dbReference>
<dbReference type="InterPro" id="IPR012337">
    <property type="entry name" value="RNaseH-like_sf"/>
</dbReference>
<dbReference type="AlphaFoldDB" id="A0A1M7T8H5"/>
<protein>
    <submittedName>
        <fullName evidence="2">Ribonuclease HI</fullName>
    </submittedName>
</protein>
<dbReference type="GO" id="GO:0003676">
    <property type="term" value="F:nucleic acid binding"/>
    <property type="evidence" value="ECO:0007669"/>
    <property type="project" value="InterPro"/>
</dbReference>
<sequence>MIKVYTDGSYKHGLVGYGYMIFDGVELVAKSVTVRRPQTSLKNVEGEILAVLAAFRKLKELYLNLQGDTVIIACDLEECKRIYQGLNEKEENDHVSDEERNFFSKCRESAKEIVSSLNCRVSFETVKGHEHPTHNQLDSAIFKIINKRAVIQNNFQELRSAPNSQNKSDFAYIPSHIFSIHEYEYLKEVFTLLRNTDNCWRVCDIEAVIAESGIKYDKAKSLLDRPLEILLDDSVRYGVLEKIDDKYRASDIKDFFYREIKNVTPQTVHNPSDNERKNSVYVQGYKNFIVNILSKNQKALSAEEIEQITVEKNQVWQSEKSKEKLTFVQLLDVLVKEGRIKKISKNGKSYYRFSQN</sequence>
<proteinExistence type="predicted"/>
<dbReference type="Pfam" id="PF00075">
    <property type="entry name" value="RNase_H"/>
    <property type="match status" value="1"/>
</dbReference>
<gene>
    <name evidence="2" type="ORF">SAMN02745226_01709</name>
</gene>